<name>A0A497JFS4_9ARCH</name>
<protein>
    <submittedName>
        <fullName evidence="1">Uncharacterized protein</fullName>
    </submittedName>
</protein>
<proteinExistence type="predicted"/>
<reference evidence="1 2" key="1">
    <citation type="submission" date="2018-06" db="EMBL/GenBank/DDBJ databases">
        <title>Extensive metabolic versatility and redundancy in microbially diverse, dynamic hydrothermal sediments.</title>
        <authorList>
            <person name="Dombrowski N."/>
            <person name="Teske A."/>
            <person name="Baker B.J."/>
        </authorList>
    </citation>
    <scope>NUCLEOTIDE SEQUENCE [LARGE SCALE GENOMIC DNA]</scope>
    <source>
        <strain evidence="1">B51_G17</strain>
    </source>
</reference>
<dbReference type="EMBL" id="QMWP01000115">
    <property type="protein sequence ID" value="RLG69721.1"/>
    <property type="molecule type" value="Genomic_DNA"/>
</dbReference>
<evidence type="ECO:0000313" key="2">
    <source>
        <dbReference type="Proteomes" id="UP000278031"/>
    </source>
</evidence>
<feature type="non-terminal residue" evidence="1">
    <location>
        <position position="1"/>
    </location>
</feature>
<accession>A0A497JFS4</accession>
<sequence length="431" mass="48970">KNEYDVCTFISAADKRDSCYKALALKNNAYFICEYSVKTVSGISDRDICVKELALQKNDADLCKKIRNTEMKDDCILALSSEVLVADACREISNEEKQRKCYWNSAFKAENAEYCMNLPIKTEEEDYNGFNRDNCIVELAKEIQNIEICYLASDEDVKEECILSLVEVVPDKNACLKIKNKNRKNSCLFSVASQLKEASICDEIDKKFYAKLWNECYRIVAEDTLNLSYCDILTDEEIKGRCYGGVISKTAEYDKCKELKPLQYQTEQPHKARDYCYYELAVDKGEYRFCDEIWHDRTKGYCYGEVNYNKSVEDESVSAGTKCNELEGISKDYCLKKSAELSKDEGLCSNIEDGSIKGTCYVEVAKLKLDTSICNNLTLAEEKAGCFNDVCSLRSDKDDCLKNAAVSAKIKIACNYIEDVNKKQDCLDAIP</sequence>
<dbReference type="AlphaFoldDB" id="A0A497JFS4"/>
<dbReference type="Proteomes" id="UP000278031">
    <property type="component" value="Unassembled WGS sequence"/>
</dbReference>
<organism evidence="1 2">
    <name type="scientific">Candidatus Iainarchaeum sp</name>
    <dbReference type="NCBI Taxonomy" id="3101447"/>
    <lineage>
        <taxon>Archaea</taxon>
        <taxon>Candidatus Iainarchaeota</taxon>
        <taxon>Candidatus Iainarchaeia</taxon>
        <taxon>Candidatus Iainarchaeales</taxon>
        <taxon>Candidatus Iainarchaeaceae</taxon>
        <taxon>Candidatus Iainarchaeum</taxon>
    </lineage>
</organism>
<evidence type="ECO:0000313" key="1">
    <source>
        <dbReference type="EMBL" id="RLG69721.1"/>
    </source>
</evidence>
<gene>
    <name evidence="1" type="ORF">DRO04_02970</name>
</gene>
<comment type="caution">
    <text evidence="1">The sequence shown here is derived from an EMBL/GenBank/DDBJ whole genome shotgun (WGS) entry which is preliminary data.</text>
</comment>